<keyword evidence="3" id="KW-1185">Reference proteome</keyword>
<dbReference type="GeneID" id="17255347"/>
<protein>
    <recommendedName>
        <fullName evidence="4">AP2/ERF domain-containing protein</fullName>
    </recommendedName>
</protein>
<dbReference type="InterPro" id="IPR016177">
    <property type="entry name" value="DNA-bd_dom_sf"/>
</dbReference>
<reference evidence="2" key="2">
    <citation type="submission" date="2024-10" db="UniProtKB">
        <authorList>
            <consortium name="EnsemblProtists"/>
        </authorList>
    </citation>
    <scope>IDENTIFICATION</scope>
</reference>
<dbReference type="EnsemblProtists" id="EOD09251">
    <property type="protein sequence ID" value="EOD09251"/>
    <property type="gene ID" value="EMIHUDRAFT_216623"/>
</dbReference>
<sequence length="250" mass="27075">MRLHLSPNSATGYLGVYLERGKFCAQTKVGGRGAPRIFLGSFGTAVEAAVAYARRVGEAAAPEERQETELRRWFPAIYEIDGKWRLCFVGKTSSSSDWWRTSGCVERLGDSARASTRFRTVNGTVYLLVGKCEVSPSRSTGYLDPNALRYFAQRGGGARASTRADDGEAGEGRGPSVPVEEAEGLRLHLSRCSNTGYRGVTRCWHSAGRFRALRGCGLSRGQVLGYFDTAVDAAVAVEHARAADVDAQVL</sequence>
<dbReference type="SUPFAM" id="SSF54171">
    <property type="entry name" value="DNA-binding domain"/>
    <property type="match status" value="1"/>
</dbReference>
<evidence type="ECO:0008006" key="4">
    <source>
        <dbReference type="Google" id="ProtNLM"/>
    </source>
</evidence>
<evidence type="ECO:0000313" key="3">
    <source>
        <dbReference type="Proteomes" id="UP000013827"/>
    </source>
</evidence>
<dbReference type="GO" id="GO:0003700">
    <property type="term" value="F:DNA-binding transcription factor activity"/>
    <property type="evidence" value="ECO:0007669"/>
    <property type="project" value="InterPro"/>
</dbReference>
<dbReference type="HOGENOM" id="CLU_1113068_0_0_1"/>
<organism evidence="2 3">
    <name type="scientific">Emiliania huxleyi (strain CCMP1516)</name>
    <dbReference type="NCBI Taxonomy" id="280463"/>
    <lineage>
        <taxon>Eukaryota</taxon>
        <taxon>Haptista</taxon>
        <taxon>Haptophyta</taxon>
        <taxon>Prymnesiophyceae</taxon>
        <taxon>Isochrysidales</taxon>
        <taxon>Noelaerhabdaceae</taxon>
        <taxon>Emiliania</taxon>
    </lineage>
</organism>
<dbReference type="GO" id="GO:0003677">
    <property type="term" value="F:DNA binding"/>
    <property type="evidence" value="ECO:0007669"/>
    <property type="project" value="InterPro"/>
</dbReference>
<dbReference type="PaxDb" id="2903-EOD09251"/>
<proteinExistence type="predicted"/>
<dbReference type="Gene3D" id="3.30.730.10">
    <property type="entry name" value="AP2/ERF domain"/>
    <property type="match status" value="1"/>
</dbReference>
<dbReference type="Proteomes" id="UP000013827">
    <property type="component" value="Unassembled WGS sequence"/>
</dbReference>
<feature type="region of interest" description="Disordered" evidence="1">
    <location>
        <begin position="158"/>
        <end position="180"/>
    </location>
</feature>
<dbReference type="AlphaFoldDB" id="A0A0D3IDB6"/>
<evidence type="ECO:0000313" key="2">
    <source>
        <dbReference type="EnsemblProtists" id="EOD09251"/>
    </source>
</evidence>
<dbReference type="KEGG" id="ehx:EMIHUDRAFT_216623"/>
<dbReference type="InterPro" id="IPR036955">
    <property type="entry name" value="AP2/ERF_dom_sf"/>
</dbReference>
<name>A0A0D3IDB6_EMIH1</name>
<reference evidence="3" key="1">
    <citation type="journal article" date="2013" name="Nature">
        <title>Pan genome of the phytoplankton Emiliania underpins its global distribution.</title>
        <authorList>
            <person name="Read B.A."/>
            <person name="Kegel J."/>
            <person name="Klute M.J."/>
            <person name="Kuo A."/>
            <person name="Lefebvre S.C."/>
            <person name="Maumus F."/>
            <person name="Mayer C."/>
            <person name="Miller J."/>
            <person name="Monier A."/>
            <person name="Salamov A."/>
            <person name="Young J."/>
            <person name="Aguilar M."/>
            <person name="Claverie J.M."/>
            <person name="Frickenhaus S."/>
            <person name="Gonzalez K."/>
            <person name="Herman E.K."/>
            <person name="Lin Y.C."/>
            <person name="Napier J."/>
            <person name="Ogata H."/>
            <person name="Sarno A.F."/>
            <person name="Shmutz J."/>
            <person name="Schroeder D."/>
            <person name="de Vargas C."/>
            <person name="Verret F."/>
            <person name="von Dassow P."/>
            <person name="Valentin K."/>
            <person name="Van de Peer Y."/>
            <person name="Wheeler G."/>
            <person name="Dacks J.B."/>
            <person name="Delwiche C.F."/>
            <person name="Dyhrman S.T."/>
            <person name="Glockner G."/>
            <person name="John U."/>
            <person name="Richards T."/>
            <person name="Worden A.Z."/>
            <person name="Zhang X."/>
            <person name="Grigoriev I.V."/>
            <person name="Allen A.E."/>
            <person name="Bidle K."/>
            <person name="Borodovsky M."/>
            <person name="Bowler C."/>
            <person name="Brownlee C."/>
            <person name="Cock J.M."/>
            <person name="Elias M."/>
            <person name="Gladyshev V.N."/>
            <person name="Groth M."/>
            <person name="Guda C."/>
            <person name="Hadaegh A."/>
            <person name="Iglesias-Rodriguez M.D."/>
            <person name="Jenkins J."/>
            <person name="Jones B.M."/>
            <person name="Lawson T."/>
            <person name="Leese F."/>
            <person name="Lindquist E."/>
            <person name="Lobanov A."/>
            <person name="Lomsadze A."/>
            <person name="Malik S.B."/>
            <person name="Marsh M.E."/>
            <person name="Mackinder L."/>
            <person name="Mock T."/>
            <person name="Mueller-Roeber B."/>
            <person name="Pagarete A."/>
            <person name="Parker M."/>
            <person name="Probert I."/>
            <person name="Quesneville H."/>
            <person name="Raines C."/>
            <person name="Rensing S.A."/>
            <person name="Riano-Pachon D.M."/>
            <person name="Richier S."/>
            <person name="Rokitta S."/>
            <person name="Shiraiwa Y."/>
            <person name="Soanes D.M."/>
            <person name="van der Giezen M."/>
            <person name="Wahlund T.M."/>
            <person name="Williams B."/>
            <person name="Wilson W."/>
            <person name="Wolfe G."/>
            <person name="Wurch L.L."/>
        </authorList>
    </citation>
    <scope>NUCLEOTIDE SEQUENCE</scope>
</reference>
<evidence type="ECO:0000256" key="1">
    <source>
        <dbReference type="SAM" id="MobiDB-lite"/>
    </source>
</evidence>
<accession>A0A0D3IDB6</accession>
<dbReference type="RefSeq" id="XP_005761680.1">
    <property type="nucleotide sequence ID" value="XM_005761623.1"/>
</dbReference>